<keyword evidence="4" id="KW-0479">Metal-binding</keyword>
<evidence type="ECO:0000256" key="6">
    <source>
        <dbReference type="ARBA" id="ARBA00023277"/>
    </source>
</evidence>
<evidence type="ECO:0000313" key="8">
    <source>
        <dbReference type="EMBL" id="KAK7827038.1"/>
    </source>
</evidence>
<evidence type="ECO:0000256" key="4">
    <source>
        <dbReference type="ARBA" id="ARBA00022723"/>
    </source>
</evidence>
<dbReference type="InterPro" id="IPR036237">
    <property type="entry name" value="Xyl_isomerase-like_sf"/>
</dbReference>
<evidence type="ECO:0000256" key="2">
    <source>
        <dbReference type="ARBA" id="ARBA00011958"/>
    </source>
</evidence>
<proteinExistence type="inferred from homology"/>
<name>A0AAW0JK24_QUESU</name>
<dbReference type="Proteomes" id="UP000237347">
    <property type="component" value="Unassembled WGS sequence"/>
</dbReference>
<dbReference type="GO" id="GO:0046872">
    <property type="term" value="F:metal ion binding"/>
    <property type="evidence" value="ECO:0007669"/>
    <property type="project" value="UniProtKB-KW"/>
</dbReference>
<keyword evidence="5 8" id="KW-0413">Isomerase</keyword>
<gene>
    <name evidence="8" type="primary">XYLA_1</name>
    <name evidence="8" type="ORF">CFP56_031374</name>
</gene>
<dbReference type="EC" id="5.3.1.5" evidence="2"/>
<comment type="catalytic activity">
    <reaction evidence="7">
        <text>alpha-D-xylose = alpha-D-xylulofuranose</text>
        <dbReference type="Rhea" id="RHEA:22816"/>
        <dbReference type="ChEBI" id="CHEBI:28518"/>
        <dbReference type="ChEBI" id="CHEBI:188998"/>
        <dbReference type="EC" id="5.3.1.5"/>
    </reaction>
</comment>
<organism evidence="8 9">
    <name type="scientific">Quercus suber</name>
    <name type="common">Cork oak</name>
    <dbReference type="NCBI Taxonomy" id="58331"/>
    <lineage>
        <taxon>Eukaryota</taxon>
        <taxon>Viridiplantae</taxon>
        <taxon>Streptophyta</taxon>
        <taxon>Embryophyta</taxon>
        <taxon>Tracheophyta</taxon>
        <taxon>Spermatophyta</taxon>
        <taxon>Magnoliopsida</taxon>
        <taxon>eudicotyledons</taxon>
        <taxon>Gunneridae</taxon>
        <taxon>Pentapetalae</taxon>
        <taxon>rosids</taxon>
        <taxon>fabids</taxon>
        <taxon>Fagales</taxon>
        <taxon>Fagaceae</taxon>
        <taxon>Quercus</taxon>
    </lineage>
</organism>
<dbReference type="EMBL" id="PKMF04000529">
    <property type="protein sequence ID" value="KAK7827038.1"/>
    <property type="molecule type" value="Genomic_DNA"/>
</dbReference>
<dbReference type="InterPro" id="IPR001998">
    <property type="entry name" value="Xylose_isomerase"/>
</dbReference>
<keyword evidence="6" id="KW-0119">Carbohydrate metabolism</keyword>
<keyword evidence="3" id="KW-0859">Xylose metabolism</keyword>
<protein>
    <recommendedName>
        <fullName evidence="2">xylose isomerase</fullName>
        <ecNumber evidence="2">5.3.1.5</ecNumber>
    </recommendedName>
</protein>
<keyword evidence="9" id="KW-1185">Reference proteome</keyword>
<evidence type="ECO:0000256" key="7">
    <source>
        <dbReference type="ARBA" id="ARBA00033659"/>
    </source>
</evidence>
<dbReference type="Gene3D" id="3.20.20.150">
    <property type="entry name" value="Divalent-metal-dependent TIM barrel enzymes"/>
    <property type="match status" value="1"/>
</dbReference>
<comment type="similarity">
    <text evidence="1">Belongs to the xylose isomerase family.</text>
</comment>
<sequence length="74" mass="8221">MVCLVHINFTIARFFESAAAYKKKIEFNGEFKLNIECNHATLSGHSCHHELETARLNGMLGNIDANTGDPQIGM</sequence>
<evidence type="ECO:0000256" key="5">
    <source>
        <dbReference type="ARBA" id="ARBA00023235"/>
    </source>
</evidence>
<dbReference type="PROSITE" id="PS51415">
    <property type="entry name" value="XYLOSE_ISOMERASE"/>
    <property type="match status" value="1"/>
</dbReference>
<comment type="caution">
    <text evidence="8">The sequence shown here is derived from an EMBL/GenBank/DDBJ whole genome shotgun (WGS) entry which is preliminary data.</text>
</comment>
<accession>A0AAW0JK24</accession>
<evidence type="ECO:0000256" key="3">
    <source>
        <dbReference type="ARBA" id="ARBA00022629"/>
    </source>
</evidence>
<dbReference type="SUPFAM" id="SSF51658">
    <property type="entry name" value="Xylose isomerase-like"/>
    <property type="match status" value="1"/>
</dbReference>
<dbReference type="GO" id="GO:0009045">
    <property type="term" value="F:xylose isomerase activity"/>
    <property type="evidence" value="ECO:0007669"/>
    <property type="project" value="UniProtKB-EC"/>
</dbReference>
<dbReference type="PANTHER" id="PTHR48408:SF1">
    <property type="entry name" value="XYLOSE ISOMERASE"/>
    <property type="match status" value="1"/>
</dbReference>
<evidence type="ECO:0000256" key="1">
    <source>
        <dbReference type="ARBA" id="ARBA00005765"/>
    </source>
</evidence>
<dbReference type="GO" id="GO:0042732">
    <property type="term" value="P:D-xylose metabolic process"/>
    <property type="evidence" value="ECO:0007669"/>
    <property type="project" value="UniProtKB-KW"/>
</dbReference>
<dbReference type="AlphaFoldDB" id="A0AAW0JK24"/>
<reference evidence="8 9" key="1">
    <citation type="journal article" date="2018" name="Sci. Data">
        <title>The draft genome sequence of cork oak.</title>
        <authorList>
            <person name="Ramos A.M."/>
            <person name="Usie A."/>
            <person name="Barbosa P."/>
            <person name="Barros P.M."/>
            <person name="Capote T."/>
            <person name="Chaves I."/>
            <person name="Simoes F."/>
            <person name="Abreu I."/>
            <person name="Carrasquinho I."/>
            <person name="Faro C."/>
            <person name="Guimaraes J.B."/>
            <person name="Mendonca D."/>
            <person name="Nobrega F."/>
            <person name="Rodrigues L."/>
            <person name="Saibo N.J.M."/>
            <person name="Varela M.C."/>
            <person name="Egas C."/>
            <person name="Matos J."/>
            <person name="Miguel C.M."/>
            <person name="Oliveira M.M."/>
            <person name="Ricardo C.P."/>
            <person name="Goncalves S."/>
        </authorList>
    </citation>
    <scope>NUCLEOTIDE SEQUENCE [LARGE SCALE GENOMIC DNA]</scope>
    <source>
        <strain evidence="9">cv. HL8</strain>
    </source>
</reference>
<dbReference type="PANTHER" id="PTHR48408">
    <property type="match status" value="1"/>
</dbReference>
<evidence type="ECO:0000313" key="9">
    <source>
        <dbReference type="Proteomes" id="UP000237347"/>
    </source>
</evidence>